<feature type="domain" description="ABC3 transporter permease C-terminal" evidence="8">
    <location>
        <begin position="346"/>
        <end position="460"/>
    </location>
</feature>
<gene>
    <name evidence="10" type="ORF">SAMN05444167_2549</name>
</gene>
<evidence type="ECO:0000256" key="4">
    <source>
        <dbReference type="ARBA" id="ARBA00022989"/>
    </source>
</evidence>
<dbReference type="InterPro" id="IPR017800">
    <property type="entry name" value="ADOP"/>
</dbReference>
<feature type="transmembrane region" description="Helical" evidence="7">
    <location>
        <begin position="339"/>
        <end position="362"/>
    </location>
</feature>
<name>A0A1G7LJY4_9BACT</name>
<evidence type="ECO:0000256" key="1">
    <source>
        <dbReference type="ARBA" id="ARBA00004651"/>
    </source>
</evidence>
<dbReference type="PANTHER" id="PTHR30572">
    <property type="entry name" value="MEMBRANE COMPONENT OF TRANSPORTER-RELATED"/>
    <property type="match status" value="1"/>
</dbReference>
<comment type="subcellular location">
    <subcellularLocation>
        <location evidence="1">Cell membrane</location>
        <topology evidence="1">Multi-pass membrane protein</topology>
    </subcellularLocation>
</comment>
<keyword evidence="2" id="KW-1003">Cell membrane</keyword>
<organism evidence="10 11">
    <name type="scientific">Terriglobus roseus</name>
    <dbReference type="NCBI Taxonomy" id="392734"/>
    <lineage>
        <taxon>Bacteria</taxon>
        <taxon>Pseudomonadati</taxon>
        <taxon>Acidobacteriota</taxon>
        <taxon>Terriglobia</taxon>
        <taxon>Terriglobales</taxon>
        <taxon>Acidobacteriaceae</taxon>
        <taxon>Terriglobus</taxon>
    </lineage>
</organism>
<keyword evidence="11" id="KW-1185">Reference proteome</keyword>
<evidence type="ECO:0000259" key="9">
    <source>
        <dbReference type="Pfam" id="PF12704"/>
    </source>
</evidence>
<dbReference type="OrthoDB" id="101410at2"/>
<keyword evidence="3 7" id="KW-0812">Transmembrane</keyword>
<dbReference type="InterPro" id="IPR025857">
    <property type="entry name" value="MacB_PCD"/>
</dbReference>
<evidence type="ECO:0000256" key="7">
    <source>
        <dbReference type="SAM" id="Phobius"/>
    </source>
</evidence>
<feature type="transmembrane region" description="Helical" evidence="7">
    <location>
        <begin position="834"/>
        <end position="857"/>
    </location>
</feature>
<dbReference type="InterPro" id="IPR050250">
    <property type="entry name" value="Macrolide_Exporter_MacB"/>
</dbReference>
<dbReference type="RefSeq" id="WP_083345469.1">
    <property type="nucleotide sequence ID" value="NZ_LT629690.1"/>
</dbReference>
<dbReference type="GO" id="GO:0005886">
    <property type="term" value="C:plasma membrane"/>
    <property type="evidence" value="ECO:0007669"/>
    <property type="project" value="UniProtKB-SubCell"/>
</dbReference>
<evidence type="ECO:0000256" key="3">
    <source>
        <dbReference type="ARBA" id="ARBA00022692"/>
    </source>
</evidence>
<sequence length="871" mass="95083">MKWPTSKQNADLERELRADLELEEEEQRESGLDAEAAKHAALRAFGNPLLIREQTRSTWGWDWLDSLWRNVRYGVRTLMRAPAFALVAIAVMTLGISTNVAMFTVVRNVLLKPLPFQEPERLIQLYEQLGNGARPFSYVAGGMYAAWKSDMPSVEQMGVYGTDSNNLSDDGGQLPERIRSAYGSWDLFTTLGVQPELGRSFTKDEDKHDAPGTVMLTHSLWMRRYAGDRNIVGKIIQLNSQPYTVVGVLPAWFMYPDTETQLWTPIYHEQDPKAMASPEIHNYFVIARLKPGATLSQALSEVDTVTKRVQQSSSSRFVSKNANARSMLEGVVHGARTQLYVLFGATGCVLLIACLNVANLLVARSASRRKEISIRASLGGSRWTLLGEQVTESVLLALAAGAIGIPLAWAEVRWLMVAKPDMARIHSAQMDGTVILFAVGIVILCAVLAGIIPSMTLLRGPLLENLQEASRGSSKGLSAARLRKALLVTEVAVTMVLLVSAGLLLKSYRQMRSVDIGCTTQNVLTMRVGLPDAIYKTDQQITAFYSQLIERIRVLPGVTAAGISTAMPGQGYGGDTPFSIPENPSLGQNQHVAMLRGVDPGYFKSVQIPLKQGRFFEDRERLKNARSVIVSESFARQFFPNGDALGKHIQSGEFGNFPEGGFEVVGIVGNTLWHLDEQEGPTMYLPLYYGGWNSATIAVRADHNVESLALPVQKLIAQIDPNLPVADVLTMEQSLGKATMDANVTSMLVLAFAVISLVLAAVGLYGVLSYLVTQRTGEIGIRMALGAQRQDVLRQMLVDGLRPALLGVVVGLGASAACVQLIRSMLYGTKPLDPAVFASVTGLLLAVAAFACFLPAWHAARLDPMQALRNE</sequence>
<dbReference type="GO" id="GO:0022857">
    <property type="term" value="F:transmembrane transporter activity"/>
    <property type="evidence" value="ECO:0007669"/>
    <property type="project" value="TreeGrafter"/>
</dbReference>
<feature type="domain" description="ABC3 transporter permease C-terminal" evidence="8">
    <location>
        <begin position="751"/>
        <end position="864"/>
    </location>
</feature>
<dbReference type="NCBIfam" id="TIGR03434">
    <property type="entry name" value="ADOP"/>
    <property type="match status" value="1"/>
</dbReference>
<dbReference type="Proteomes" id="UP000182427">
    <property type="component" value="Chromosome I"/>
</dbReference>
<evidence type="ECO:0000256" key="2">
    <source>
        <dbReference type="ARBA" id="ARBA00022475"/>
    </source>
</evidence>
<dbReference type="InterPro" id="IPR003838">
    <property type="entry name" value="ABC3_permease_C"/>
</dbReference>
<feature type="transmembrane region" description="Helical" evidence="7">
    <location>
        <begin position="485"/>
        <end position="505"/>
    </location>
</feature>
<feature type="domain" description="MacB-like periplasmic core" evidence="9">
    <location>
        <begin position="86"/>
        <end position="304"/>
    </location>
</feature>
<evidence type="ECO:0000313" key="10">
    <source>
        <dbReference type="EMBL" id="SDF49330.1"/>
    </source>
</evidence>
<dbReference type="Pfam" id="PF02687">
    <property type="entry name" value="FtsX"/>
    <property type="match status" value="2"/>
</dbReference>
<dbReference type="InterPro" id="IPR047928">
    <property type="entry name" value="Perm_prefix_1"/>
</dbReference>
<dbReference type="AlphaFoldDB" id="A0A1G7LJY4"/>
<comment type="similarity">
    <text evidence="6">Belongs to the ABC-4 integral membrane protein family.</text>
</comment>
<feature type="transmembrane region" description="Helical" evidence="7">
    <location>
        <begin position="433"/>
        <end position="452"/>
    </location>
</feature>
<protein>
    <submittedName>
        <fullName evidence="10">Putative ABC transport system permease protein</fullName>
    </submittedName>
</protein>
<evidence type="ECO:0000256" key="5">
    <source>
        <dbReference type="ARBA" id="ARBA00023136"/>
    </source>
</evidence>
<keyword evidence="5 7" id="KW-0472">Membrane</keyword>
<feature type="transmembrane region" description="Helical" evidence="7">
    <location>
        <begin position="83"/>
        <end position="106"/>
    </location>
</feature>
<proteinExistence type="inferred from homology"/>
<evidence type="ECO:0000256" key="6">
    <source>
        <dbReference type="ARBA" id="ARBA00038076"/>
    </source>
</evidence>
<feature type="domain" description="MacB-like periplasmic core" evidence="9">
    <location>
        <begin position="492"/>
        <end position="704"/>
    </location>
</feature>
<dbReference type="EMBL" id="LT629690">
    <property type="protein sequence ID" value="SDF49330.1"/>
    <property type="molecule type" value="Genomic_DNA"/>
</dbReference>
<reference evidence="10 11" key="1">
    <citation type="submission" date="2016-10" db="EMBL/GenBank/DDBJ databases">
        <authorList>
            <person name="de Groot N.N."/>
        </authorList>
    </citation>
    <scope>NUCLEOTIDE SEQUENCE [LARGE SCALE GENOMIC DNA]</scope>
    <source>
        <strain evidence="10 11">GAS232</strain>
    </source>
</reference>
<dbReference type="Pfam" id="PF12704">
    <property type="entry name" value="MacB_PCD"/>
    <property type="match status" value="2"/>
</dbReference>
<accession>A0A1G7LJY4</accession>
<feature type="transmembrane region" description="Helical" evidence="7">
    <location>
        <begin position="747"/>
        <end position="768"/>
    </location>
</feature>
<keyword evidence="4 7" id="KW-1133">Transmembrane helix</keyword>
<dbReference type="NCBIfam" id="NF038403">
    <property type="entry name" value="perm_prefix_1"/>
    <property type="match status" value="1"/>
</dbReference>
<dbReference type="PANTHER" id="PTHR30572:SF4">
    <property type="entry name" value="ABC TRANSPORTER PERMEASE YTRF"/>
    <property type="match status" value="1"/>
</dbReference>
<evidence type="ECO:0000259" key="8">
    <source>
        <dbReference type="Pfam" id="PF02687"/>
    </source>
</evidence>
<evidence type="ECO:0000313" key="11">
    <source>
        <dbReference type="Proteomes" id="UP000182427"/>
    </source>
</evidence>
<feature type="transmembrane region" description="Helical" evidence="7">
    <location>
        <begin position="804"/>
        <end position="822"/>
    </location>
</feature>